<keyword evidence="4" id="KW-1185">Reference proteome</keyword>
<feature type="signal peptide" evidence="2">
    <location>
        <begin position="1"/>
        <end position="21"/>
    </location>
</feature>
<accession>A0ABT0YH20</accession>
<comment type="caution">
    <text evidence="3">The sequence shown here is derived from an EMBL/GenBank/DDBJ whole genome shotgun (WGS) entry which is preliminary data.</text>
</comment>
<organism evidence="3 4">
    <name type="scientific">Caldimonas mangrovi</name>
    <dbReference type="NCBI Taxonomy" id="2944811"/>
    <lineage>
        <taxon>Bacteria</taxon>
        <taxon>Pseudomonadati</taxon>
        <taxon>Pseudomonadota</taxon>
        <taxon>Betaproteobacteria</taxon>
        <taxon>Burkholderiales</taxon>
        <taxon>Sphaerotilaceae</taxon>
        <taxon>Caldimonas</taxon>
    </lineage>
</organism>
<keyword evidence="1" id="KW-1133">Transmembrane helix</keyword>
<feature type="chain" id="PRO_5045995473" evidence="2">
    <location>
        <begin position="22"/>
        <end position="473"/>
    </location>
</feature>
<keyword evidence="1" id="KW-0812">Transmembrane</keyword>
<dbReference type="InterPro" id="IPR025060">
    <property type="entry name" value="DUF3999"/>
</dbReference>
<reference evidence="3" key="1">
    <citation type="submission" date="2022-05" db="EMBL/GenBank/DDBJ databases">
        <title>Schlegelella sp. nov., isolated from mangrove soil.</title>
        <authorList>
            <person name="Liu Y."/>
            <person name="Ge X."/>
            <person name="Liu W."/>
        </authorList>
    </citation>
    <scope>NUCLEOTIDE SEQUENCE</scope>
    <source>
        <strain evidence="3">S2-27</strain>
    </source>
</reference>
<evidence type="ECO:0000256" key="1">
    <source>
        <dbReference type="SAM" id="Phobius"/>
    </source>
</evidence>
<keyword evidence="1" id="KW-0472">Membrane</keyword>
<evidence type="ECO:0000313" key="3">
    <source>
        <dbReference type="EMBL" id="MCM5678036.1"/>
    </source>
</evidence>
<dbReference type="RefSeq" id="WP_251776156.1">
    <property type="nucleotide sequence ID" value="NZ_JAMKFE010000001.1"/>
</dbReference>
<dbReference type="Pfam" id="PF13163">
    <property type="entry name" value="DUF3999"/>
    <property type="match status" value="1"/>
</dbReference>
<dbReference type="EMBL" id="JAMKFE010000001">
    <property type="protein sequence ID" value="MCM5678036.1"/>
    <property type="molecule type" value="Genomic_DNA"/>
</dbReference>
<sequence length="473" mass="51006">MKRLASLAGGAVLVLCVTAVAAPAVPEFAAQASVQLHSDDGLHRLVLPLAVLQRSQRQDLADVRVLSANGAPVPMAWAEPPPTQTSTRLVAVPRFAWPAVAATAGRHAPVKVRVDAQGAVVQVETASSVAPAPPTVAAQWLLDLNRVRRELGAGERLLALRVDWQTPAEGSTVHAVLEASDDLQQWRPAGDALLLDAPGVGGAAGERLSVRRILMPSDTSVPKYLRLRLDPAVPLQRVDAELQGRSDSAALDSAQVRFEPVPAEGGAVREWVLDLQGSVALRRLQLELPQRNTVASFQLDRRAETRDSWQPVASFTSYWLLRDGRELRAPGVDLSVPPSRYWRLRLSARSPDVGAQALPSTVHWQAPQLVFAARGEPPFSLQVGKAHAGPQDVSLAQLIPGYRTGEEFTLPAATLGEVQAVTPPSLSLTERLSRSTPAERRRWALWAVLAVAVGLLAWLARRLMREMNAPPPP</sequence>
<name>A0ABT0YH20_9BURK</name>
<dbReference type="Proteomes" id="UP001165541">
    <property type="component" value="Unassembled WGS sequence"/>
</dbReference>
<protein>
    <submittedName>
        <fullName evidence="3">DUF3999 domain-containing protein</fullName>
    </submittedName>
</protein>
<feature type="transmembrane region" description="Helical" evidence="1">
    <location>
        <begin position="443"/>
        <end position="460"/>
    </location>
</feature>
<evidence type="ECO:0000313" key="4">
    <source>
        <dbReference type="Proteomes" id="UP001165541"/>
    </source>
</evidence>
<gene>
    <name evidence="3" type="ORF">M8A51_00640</name>
</gene>
<proteinExistence type="predicted"/>
<keyword evidence="2" id="KW-0732">Signal</keyword>
<evidence type="ECO:0000256" key="2">
    <source>
        <dbReference type="SAM" id="SignalP"/>
    </source>
</evidence>